<evidence type="ECO:0000313" key="10">
    <source>
        <dbReference type="Proteomes" id="UP000570361"/>
    </source>
</evidence>
<keyword evidence="4" id="KW-0309">Germination</keyword>
<evidence type="ECO:0000256" key="3">
    <source>
        <dbReference type="ARBA" id="ARBA00022448"/>
    </source>
</evidence>
<dbReference type="Proteomes" id="UP000570361">
    <property type="component" value="Unassembled WGS sequence"/>
</dbReference>
<evidence type="ECO:0000256" key="4">
    <source>
        <dbReference type="ARBA" id="ARBA00022544"/>
    </source>
</evidence>
<feature type="transmembrane region" description="Helical" evidence="8">
    <location>
        <begin position="12"/>
        <end position="34"/>
    </location>
</feature>
<proteinExistence type="inferred from homology"/>
<organism evidence="9 10">
    <name type="scientific">Paenibacillus phyllosphaerae</name>
    <dbReference type="NCBI Taxonomy" id="274593"/>
    <lineage>
        <taxon>Bacteria</taxon>
        <taxon>Bacillati</taxon>
        <taxon>Bacillota</taxon>
        <taxon>Bacilli</taxon>
        <taxon>Bacillales</taxon>
        <taxon>Paenibacillaceae</taxon>
        <taxon>Paenibacillus</taxon>
    </lineage>
</organism>
<keyword evidence="5 8" id="KW-0812">Transmembrane</keyword>
<feature type="transmembrane region" description="Helical" evidence="8">
    <location>
        <begin position="147"/>
        <end position="165"/>
    </location>
</feature>
<dbReference type="GO" id="GO:0009847">
    <property type="term" value="P:spore germination"/>
    <property type="evidence" value="ECO:0007669"/>
    <property type="project" value="InterPro"/>
</dbReference>
<gene>
    <name evidence="9" type="ORF">FHS18_002813</name>
</gene>
<comment type="caution">
    <text evidence="9">The sequence shown here is derived from an EMBL/GenBank/DDBJ whole genome shotgun (WGS) entry which is preliminary data.</text>
</comment>
<evidence type="ECO:0000256" key="2">
    <source>
        <dbReference type="ARBA" id="ARBA00007998"/>
    </source>
</evidence>
<feature type="transmembrane region" description="Helical" evidence="8">
    <location>
        <begin position="220"/>
        <end position="246"/>
    </location>
</feature>
<evidence type="ECO:0000256" key="5">
    <source>
        <dbReference type="ARBA" id="ARBA00022692"/>
    </source>
</evidence>
<dbReference type="PANTHER" id="PTHR34975">
    <property type="entry name" value="SPORE GERMINATION PROTEIN A2"/>
    <property type="match status" value="1"/>
</dbReference>
<evidence type="ECO:0000313" key="9">
    <source>
        <dbReference type="EMBL" id="MBB3110746.1"/>
    </source>
</evidence>
<sequence length="382" mass="42715">MERGRISAQQLMIMMVLFVLGDTILVLPGSTAMLAGKDAWISGLLTVAAGLGLIWFYAAFQKRFPAMTLVDVSVNLLGRWLGGAVSFFFLFGYLLLLAASMLRVLGDFMTTHVLPNTPVQFIYLLFLVISVKAVRSGLETIARTAEIVFPWVVMLITLLIMFVVPQSRLYHIEPVMAEGIKPILAGMYIFLAYAFMEPVAFYMVMPFVRLRQGKGLRKPLLLGSGMGGLILVVIIFFCLTVFGPVITRESIYPSYLLAKKIELGEFLQRIEVIMAITWLFTLFFKLIISFYGTCLGAAQLFKLKDYRLLTLPLAMILMVLPDLLAPSVIGISEIGQVYPLFDWTFSVGLPLCLLLVQLVRQKMKRSRSSEEQGALPQKGEPR</sequence>
<dbReference type="GO" id="GO:0016020">
    <property type="term" value="C:membrane"/>
    <property type="evidence" value="ECO:0007669"/>
    <property type="project" value="UniProtKB-SubCell"/>
</dbReference>
<evidence type="ECO:0000256" key="7">
    <source>
        <dbReference type="ARBA" id="ARBA00023136"/>
    </source>
</evidence>
<evidence type="ECO:0000256" key="6">
    <source>
        <dbReference type="ARBA" id="ARBA00022989"/>
    </source>
</evidence>
<reference evidence="9 10" key="1">
    <citation type="submission" date="2020-08" db="EMBL/GenBank/DDBJ databases">
        <title>Genomic Encyclopedia of Type Strains, Phase III (KMG-III): the genomes of soil and plant-associated and newly described type strains.</title>
        <authorList>
            <person name="Whitman W."/>
        </authorList>
    </citation>
    <scope>NUCLEOTIDE SEQUENCE [LARGE SCALE GENOMIC DNA]</scope>
    <source>
        <strain evidence="9 10">CECT 5862</strain>
    </source>
</reference>
<dbReference type="NCBIfam" id="TIGR00912">
    <property type="entry name" value="2A0309"/>
    <property type="match status" value="1"/>
</dbReference>
<feature type="transmembrane region" description="Helical" evidence="8">
    <location>
        <begin position="266"/>
        <end position="288"/>
    </location>
</feature>
<feature type="transmembrane region" description="Helical" evidence="8">
    <location>
        <begin position="185"/>
        <end position="208"/>
    </location>
</feature>
<comment type="subcellular location">
    <subcellularLocation>
        <location evidence="1">Membrane</location>
        <topology evidence="1">Multi-pass membrane protein</topology>
    </subcellularLocation>
</comment>
<name>A0A7W5AYQ7_9BACL</name>
<feature type="transmembrane region" description="Helical" evidence="8">
    <location>
        <begin position="117"/>
        <end position="135"/>
    </location>
</feature>
<dbReference type="AlphaFoldDB" id="A0A7W5AYQ7"/>
<dbReference type="InterPro" id="IPR004761">
    <property type="entry name" value="Spore_GerAB"/>
</dbReference>
<keyword evidence="7 8" id="KW-0472">Membrane</keyword>
<dbReference type="EMBL" id="JACHXK010000005">
    <property type="protein sequence ID" value="MBB3110746.1"/>
    <property type="molecule type" value="Genomic_DNA"/>
</dbReference>
<feature type="transmembrane region" description="Helical" evidence="8">
    <location>
        <begin position="40"/>
        <end position="60"/>
    </location>
</feature>
<evidence type="ECO:0000256" key="8">
    <source>
        <dbReference type="SAM" id="Phobius"/>
    </source>
</evidence>
<feature type="transmembrane region" description="Helical" evidence="8">
    <location>
        <begin position="337"/>
        <end position="359"/>
    </location>
</feature>
<keyword evidence="3" id="KW-0813">Transport</keyword>
<protein>
    <submittedName>
        <fullName evidence="9">Spore germination protein KB</fullName>
    </submittedName>
</protein>
<accession>A0A7W5AYQ7</accession>
<dbReference type="PANTHER" id="PTHR34975:SF2">
    <property type="entry name" value="SPORE GERMINATION PROTEIN A2"/>
    <property type="match status" value="1"/>
</dbReference>
<feature type="transmembrane region" description="Helical" evidence="8">
    <location>
        <begin position="308"/>
        <end position="331"/>
    </location>
</feature>
<keyword evidence="6 8" id="KW-1133">Transmembrane helix</keyword>
<comment type="similarity">
    <text evidence="2">Belongs to the amino acid-polyamine-organocation (APC) superfamily. Spore germination protein (SGP) (TC 2.A.3.9) family.</text>
</comment>
<keyword evidence="10" id="KW-1185">Reference proteome</keyword>
<dbReference type="Pfam" id="PF03845">
    <property type="entry name" value="Spore_permease"/>
    <property type="match status" value="1"/>
</dbReference>
<evidence type="ECO:0000256" key="1">
    <source>
        <dbReference type="ARBA" id="ARBA00004141"/>
    </source>
</evidence>
<feature type="transmembrane region" description="Helical" evidence="8">
    <location>
        <begin position="80"/>
        <end position="105"/>
    </location>
</feature>
<dbReference type="RefSeq" id="WP_183600635.1">
    <property type="nucleotide sequence ID" value="NZ_JACHXK010000005.1"/>
</dbReference>